<evidence type="ECO:0000256" key="3">
    <source>
        <dbReference type="ARBA" id="ARBA00023163"/>
    </source>
</evidence>
<protein>
    <submittedName>
        <fullName evidence="6">IclR family transcriptional regulator</fullName>
    </submittedName>
</protein>
<dbReference type="GO" id="GO:0003677">
    <property type="term" value="F:DNA binding"/>
    <property type="evidence" value="ECO:0007669"/>
    <property type="project" value="UniProtKB-KW"/>
</dbReference>
<dbReference type="Pfam" id="PF01614">
    <property type="entry name" value="IclR_C"/>
    <property type="match status" value="1"/>
</dbReference>
<dbReference type="Gene3D" id="3.30.450.40">
    <property type="match status" value="1"/>
</dbReference>
<dbReference type="PROSITE" id="PS51077">
    <property type="entry name" value="HTH_ICLR"/>
    <property type="match status" value="1"/>
</dbReference>
<dbReference type="SMART" id="SM00346">
    <property type="entry name" value="HTH_ICLR"/>
    <property type="match status" value="1"/>
</dbReference>
<feature type="domain" description="HTH iclR-type" evidence="4">
    <location>
        <begin position="12"/>
        <end position="72"/>
    </location>
</feature>
<evidence type="ECO:0000256" key="1">
    <source>
        <dbReference type="ARBA" id="ARBA00023015"/>
    </source>
</evidence>
<dbReference type="SUPFAM" id="SSF46785">
    <property type="entry name" value="Winged helix' DNA-binding domain"/>
    <property type="match status" value="1"/>
</dbReference>
<dbReference type="SUPFAM" id="SSF55781">
    <property type="entry name" value="GAF domain-like"/>
    <property type="match status" value="1"/>
</dbReference>
<dbReference type="Gene3D" id="1.10.10.10">
    <property type="entry name" value="Winged helix-like DNA-binding domain superfamily/Winged helix DNA-binding domain"/>
    <property type="match status" value="1"/>
</dbReference>
<sequence length="277" mass="30039">MNKVGEVSNLKVPALGRGVALLEAVAREPGLGFTGIQERLGMPKSSTHHLISTMCELGLIKRRSLGGYGLGLRLFELAGIANESNDLQRDAMPILRDFAKRVQLTCHLGVLEQNEAVYLARVEGARDIIVKSHVGQRFPVNCSALGKSLIAWMPPELLDIVIASLAFEKRMPKTVMSAAGLRLQLADVRRRGWAIDDEEQAPNCRCIAAPIRDRDGMVIAAISAVGTLEQVEDKRFDALAAQVMAAANAISESVYCTSADITKPPKSRAAKSREKGR</sequence>
<accession>A0A6M8HRL8</accession>
<evidence type="ECO:0000259" key="4">
    <source>
        <dbReference type="PROSITE" id="PS51077"/>
    </source>
</evidence>
<reference evidence="6 7" key="1">
    <citation type="journal article" date="2014" name="World J. Microbiol. Biotechnol.">
        <title>Biodiversity and physiological characteristics of Antarctic and Arctic lichens-associated bacteria.</title>
        <authorList>
            <person name="Lee Y.M."/>
            <person name="Kim E.H."/>
            <person name="Lee H.K."/>
            <person name="Hong S.G."/>
        </authorList>
    </citation>
    <scope>NUCLEOTIDE SEQUENCE [LARGE SCALE GENOMIC DNA]</scope>
    <source>
        <strain evidence="6 7">PAMC 26569</strain>
    </source>
</reference>
<gene>
    <name evidence="6" type="ORF">HN018_13475</name>
</gene>
<organism evidence="6 7">
    <name type="scientific">Lichenicola cladoniae</name>
    <dbReference type="NCBI Taxonomy" id="1484109"/>
    <lineage>
        <taxon>Bacteria</taxon>
        <taxon>Pseudomonadati</taxon>
        <taxon>Pseudomonadota</taxon>
        <taxon>Alphaproteobacteria</taxon>
        <taxon>Acetobacterales</taxon>
        <taxon>Acetobacteraceae</taxon>
        <taxon>Lichenicola</taxon>
    </lineage>
</organism>
<dbReference type="InterPro" id="IPR036390">
    <property type="entry name" value="WH_DNA-bd_sf"/>
</dbReference>
<feature type="domain" description="IclR-ED" evidence="5">
    <location>
        <begin position="73"/>
        <end position="256"/>
    </location>
</feature>
<evidence type="ECO:0000256" key="2">
    <source>
        <dbReference type="ARBA" id="ARBA00023125"/>
    </source>
</evidence>
<dbReference type="InterPro" id="IPR050707">
    <property type="entry name" value="HTH_MetabolicPath_Reg"/>
</dbReference>
<dbReference type="GO" id="GO:0003700">
    <property type="term" value="F:DNA-binding transcription factor activity"/>
    <property type="evidence" value="ECO:0007669"/>
    <property type="project" value="TreeGrafter"/>
</dbReference>
<keyword evidence="2" id="KW-0238">DNA-binding</keyword>
<dbReference type="InterPro" id="IPR036388">
    <property type="entry name" value="WH-like_DNA-bd_sf"/>
</dbReference>
<proteinExistence type="predicted"/>
<dbReference type="RefSeq" id="WP_171836638.1">
    <property type="nucleotide sequence ID" value="NZ_CP053708.1"/>
</dbReference>
<name>A0A6M8HRL8_9PROT</name>
<dbReference type="Proteomes" id="UP000500767">
    <property type="component" value="Chromosome"/>
</dbReference>
<dbReference type="InterPro" id="IPR005471">
    <property type="entry name" value="Tscrpt_reg_IclR_N"/>
</dbReference>
<dbReference type="PANTHER" id="PTHR30136:SF35">
    <property type="entry name" value="HTH-TYPE TRANSCRIPTIONAL REGULATOR RV1719"/>
    <property type="match status" value="1"/>
</dbReference>
<keyword evidence="3" id="KW-0804">Transcription</keyword>
<keyword evidence="1" id="KW-0805">Transcription regulation</keyword>
<evidence type="ECO:0000313" key="7">
    <source>
        <dbReference type="Proteomes" id="UP000500767"/>
    </source>
</evidence>
<dbReference type="PANTHER" id="PTHR30136">
    <property type="entry name" value="HELIX-TURN-HELIX TRANSCRIPTIONAL REGULATOR, ICLR FAMILY"/>
    <property type="match status" value="1"/>
</dbReference>
<keyword evidence="7" id="KW-1185">Reference proteome</keyword>
<dbReference type="PROSITE" id="PS51078">
    <property type="entry name" value="ICLR_ED"/>
    <property type="match status" value="1"/>
</dbReference>
<dbReference type="GO" id="GO:0045892">
    <property type="term" value="P:negative regulation of DNA-templated transcription"/>
    <property type="evidence" value="ECO:0007669"/>
    <property type="project" value="TreeGrafter"/>
</dbReference>
<dbReference type="EMBL" id="CP053708">
    <property type="protein sequence ID" value="QKE90915.1"/>
    <property type="molecule type" value="Genomic_DNA"/>
</dbReference>
<dbReference type="Pfam" id="PF09339">
    <property type="entry name" value="HTH_IclR"/>
    <property type="match status" value="1"/>
</dbReference>
<dbReference type="InterPro" id="IPR029016">
    <property type="entry name" value="GAF-like_dom_sf"/>
</dbReference>
<dbReference type="KEGG" id="lck:HN018_13475"/>
<dbReference type="AlphaFoldDB" id="A0A6M8HRL8"/>
<dbReference type="InterPro" id="IPR014757">
    <property type="entry name" value="Tscrpt_reg_IclR_C"/>
</dbReference>
<evidence type="ECO:0000313" key="6">
    <source>
        <dbReference type="EMBL" id="QKE90915.1"/>
    </source>
</evidence>
<evidence type="ECO:0000259" key="5">
    <source>
        <dbReference type="PROSITE" id="PS51078"/>
    </source>
</evidence>